<protein>
    <submittedName>
        <fullName evidence="2">Uncharacterized protein</fullName>
    </submittedName>
</protein>
<name>A0AAD7RDQ5_9TELE</name>
<accession>A0AAD7RDQ5</accession>
<sequence length="86" mass="9062">MESRGGADSRGATCQRPNCQPRQPLRGEESRGRREGLVAVIKELLLGRGVGIEIEIASCVQRLAVGGLTVAQMRVGSCGPSPGFDL</sequence>
<gene>
    <name evidence="2" type="ORF">AAFF_G00243800</name>
</gene>
<evidence type="ECO:0000256" key="1">
    <source>
        <dbReference type="SAM" id="MobiDB-lite"/>
    </source>
</evidence>
<dbReference type="EMBL" id="JAINUG010000324">
    <property type="protein sequence ID" value="KAJ8378302.1"/>
    <property type="molecule type" value="Genomic_DNA"/>
</dbReference>
<proteinExistence type="predicted"/>
<organism evidence="2 3">
    <name type="scientific">Aldrovandia affinis</name>
    <dbReference type="NCBI Taxonomy" id="143900"/>
    <lineage>
        <taxon>Eukaryota</taxon>
        <taxon>Metazoa</taxon>
        <taxon>Chordata</taxon>
        <taxon>Craniata</taxon>
        <taxon>Vertebrata</taxon>
        <taxon>Euteleostomi</taxon>
        <taxon>Actinopterygii</taxon>
        <taxon>Neopterygii</taxon>
        <taxon>Teleostei</taxon>
        <taxon>Notacanthiformes</taxon>
        <taxon>Halosauridae</taxon>
        <taxon>Aldrovandia</taxon>
    </lineage>
</organism>
<keyword evidence="3" id="KW-1185">Reference proteome</keyword>
<dbReference type="AlphaFoldDB" id="A0AAD7RDQ5"/>
<evidence type="ECO:0000313" key="3">
    <source>
        <dbReference type="Proteomes" id="UP001221898"/>
    </source>
</evidence>
<feature type="region of interest" description="Disordered" evidence="1">
    <location>
        <begin position="1"/>
        <end position="33"/>
    </location>
</feature>
<comment type="caution">
    <text evidence="2">The sequence shown here is derived from an EMBL/GenBank/DDBJ whole genome shotgun (WGS) entry which is preliminary data.</text>
</comment>
<dbReference type="Proteomes" id="UP001221898">
    <property type="component" value="Unassembled WGS sequence"/>
</dbReference>
<reference evidence="2" key="1">
    <citation type="journal article" date="2023" name="Science">
        <title>Genome structures resolve the early diversification of teleost fishes.</title>
        <authorList>
            <person name="Parey E."/>
            <person name="Louis A."/>
            <person name="Montfort J."/>
            <person name="Bouchez O."/>
            <person name="Roques C."/>
            <person name="Iampietro C."/>
            <person name="Lluch J."/>
            <person name="Castinel A."/>
            <person name="Donnadieu C."/>
            <person name="Desvignes T."/>
            <person name="Floi Bucao C."/>
            <person name="Jouanno E."/>
            <person name="Wen M."/>
            <person name="Mejri S."/>
            <person name="Dirks R."/>
            <person name="Jansen H."/>
            <person name="Henkel C."/>
            <person name="Chen W.J."/>
            <person name="Zahm M."/>
            <person name="Cabau C."/>
            <person name="Klopp C."/>
            <person name="Thompson A.W."/>
            <person name="Robinson-Rechavi M."/>
            <person name="Braasch I."/>
            <person name="Lecointre G."/>
            <person name="Bobe J."/>
            <person name="Postlethwait J.H."/>
            <person name="Berthelot C."/>
            <person name="Roest Crollius H."/>
            <person name="Guiguen Y."/>
        </authorList>
    </citation>
    <scope>NUCLEOTIDE SEQUENCE</scope>
    <source>
        <strain evidence="2">NC1722</strain>
    </source>
</reference>
<evidence type="ECO:0000313" key="2">
    <source>
        <dbReference type="EMBL" id="KAJ8378302.1"/>
    </source>
</evidence>